<dbReference type="AlphaFoldDB" id="A0AAW1HSC4"/>
<gene>
    <name evidence="1" type="ORF">QE152_g40062</name>
</gene>
<evidence type="ECO:0000313" key="1">
    <source>
        <dbReference type="EMBL" id="KAK9679399.1"/>
    </source>
</evidence>
<comment type="caution">
    <text evidence="1">The sequence shown here is derived from an EMBL/GenBank/DDBJ whole genome shotgun (WGS) entry which is preliminary data.</text>
</comment>
<evidence type="ECO:0000313" key="2">
    <source>
        <dbReference type="Proteomes" id="UP001458880"/>
    </source>
</evidence>
<sequence>MFGMLMLENQRRDKLMESMLQQLVQQDTSNSCNVSMMPDFLSKIPTVDGNLTKANVWLKQLKSTKMLHVLPDNYMLDIARTYTLVDGAREWYLTNVSAMNT</sequence>
<accession>A0AAW1HSC4</accession>
<organism evidence="1 2">
    <name type="scientific">Popillia japonica</name>
    <name type="common">Japanese beetle</name>
    <dbReference type="NCBI Taxonomy" id="7064"/>
    <lineage>
        <taxon>Eukaryota</taxon>
        <taxon>Metazoa</taxon>
        <taxon>Ecdysozoa</taxon>
        <taxon>Arthropoda</taxon>
        <taxon>Hexapoda</taxon>
        <taxon>Insecta</taxon>
        <taxon>Pterygota</taxon>
        <taxon>Neoptera</taxon>
        <taxon>Endopterygota</taxon>
        <taxon>Coleoptera</taxon>
        <taxon>Polyphaga</taxon>
        <taxon>Scarabaeiformia</taxon>
        <taxon>Scarabaeidae</taxon>
        <taxon>Rutelinae</taxon>
        <taxon>Popillia</taxon>
    </lineage>
</organism>
<dbReference type="Proteomes" id="UP001458880">
    <property type="component" value="Unassembled WGS sequence"/>
</dbReference>
<protein>
    <submittedName>
        <fullName evidence="1">Uncharacterized protein</fullName>
    </submittedName>
</protein>
<name>A0AAW1HSC4_POPJA</name>
<reference evidence="1 2" key="1">
    <citation type="journal article" date="2024" name="BMC Genomics">
        <title>De novo assembly and annotation of Popillia japonica's genome with initial clues to its potential as an invasive pest.</title>
        <authorList>
            <person name="Cucini C."/>
            <person name="Boschi S."/>
            <person name="Funari R."/>
            <person name="Cardaioli E."/>
            <person name="Iannotti N."/>
            <person name="Marturano G."/>
            <person name="Paoli F."/>
            <person name="Bruttini M."/>
            <person name="Carapelli A."/>
            <person name="Frati F."/>
            <person name="Nardi F."/>
        </authorList>
    </citation>
    <scope>NUCLEOTIDE SEQUENCE [LARGE SCALE GENOMIC DNA]</scope>
    <source>
        <strain evidence="1">DMR45628</strain>
    </source>
</reference>
<dbReference type="EMBL" id="JASPKY010001026">
    <property type="protein sequence ID" value="KAK9679399.1"/>
    <property type="molecule type" value="Genomic_DNA"/>
</dbReference>
<proteinExistence type="predicted"/>
<keyword evidence="2" id="KW-1185">Reference proteome</keyword>